<protein>
    <submittedName>
        <fullName evidence="1">Uncharacterized protein</fullName>
    </submittedName>
</protein>
<sequence length="55" mass="6567">MKKELLDKFWNIYEEEGTVKALTWLESLKYYEDYCSNTDNTIDNMIASIKNINLN</sequence>
<organism evidence="1">
    <name type="scientific">viral metagenome</name>
    <dbReference type="NCBI Taxonomy" id="1070528"/>
    <lineage>
        <taxon>unclassified sequences</taxon>
        <taxon>metagenomes</taxon>
        <taxon>organismal metagenomes</taxon>
    </lineage>
</organism>
<dbReference type="AlphaFoldDB" id="A0A6C0J103"/>
<proteinExistence type="predicted"/>
<dbReference type="EMBL" id="MN740299">
    <property type="protein sequence ID" value="QHT99002.1"/>
    <property type="molecule type" value="Genomic_DNA"/>
</dbReference>
<evidence type="ECO:0000313" key="1">
    <source>
        <dbReference type="EMBL" id="QHT99002.1"/>
    </source>
</evidence>
<name>A0A6C0J103_9ZZZZ</name>
<reference evidence="1" key="1">
    <citation type="journal article" date="2020" name="Nature">
        <title>Giant virus diversity and host interactions through global metagenomics.</title>
        <authorList>
            <person name="Schulz F."/>
            <person name="Roux S."/>
            <person name="Paez-Espino D."/>
            <person name="Jungbluth S."/>
            <person name="Walsh D.A."/>
            <person name="Denef V.J."/>
            <person name="McMahon K.D."/>
            <person name="Konstantinidis K.T."/>
            <person name="Eloe-Fadrosh E.A."/>
            <person name="Kyrpides N.C."/>
            <person name="Woyke T."/>
        </authorList>
    </citation>
    <scope>NUCLEOTIDE SEQUENCE</scope>
    <source>
        <strain evidence="1">GVMAG-M-3300025695-21</strain>
    </source>
</reference>
<accession>A0A6C0J103</accession>